<dbReference type="EMBL" id="JFZZ01000074">
    <property type="protein sequence ID" value="KAK90418.1"/>
    <property type="molecule type" value="Genomic_DNA"/>
</dbReference>
<evidence type="ECO:0000256" key="1">
    <source>
        <dbReference type="SAM" id="Phobius"/>
    </source>
</evidence>
<dbReference type="STRING" id="35814.BBB42_08160"/>
<evidence type="ECO:0000313" key="3">
    <source>
        <dbReference type="Proteomes" id="UP000026682"/>
    </source>
</evidence>
<keyword evidence="1" id="KW-0812">Transmembrane</keyword>
<comment type="caution">
    <text evidence="2">The sequence shown here is derived from an EMBL/GenBank/DDBJ whole genome shotgun (WGS) entry which is preliminary data.</text>
</comment>
<dbReference type="GO" id="GO:0016740">
    <property type="term" value="F:transferase activity"/>
    <property type="evidence" value="ECO:0007669"/>
    <property type="project" value="UniProtKB-KW"/>
</dbReference>
<protein>
    <submittedName>
        <fullName evidence="2">Putative N-acetyltransferase YedL</fullName>
    </submittedName>
</protein>
<dbReference type="Proteomes" id="UP000026682">
    <property type="component" value="Unassembled WGS sequence"/>
</dbReference>
<reference evidence="2 3" key="1">
    <citation type="submission" date="2014-03" db="EMBL/GenBank/DDBJ databases">
        <title>Genome sequence of Bordetella holmseii.</title>
        <authorList>
            <person name="Harvill E."/>
            <person name="Goodfield L.L."/>
            <person name="Ivanov Y."/>
            <person name="Meyer J.A."/>
            <person name="Newth C."/>
            <person name="Cassiday P."/>
            <person name="Tondella M.L."/>
            <person name="Liao P."/>
            <person name="Zimmerman J."/>
            <person name="Meert K."/>
            <person name="Wessel D."/>
            <person name="Berger J."/>
            <person name="Dean J.M."/>
            <person name="Holubkov R."/>
            <person name="Burr J."/>
            <person name="Liu T."/>
            <person name="Brinkac L.M."/>
            <person name="Sanka R."/>
            <person name="Kim M."/>
            <person name="Losada L."/>
        </authorList>
    </citation>
    <scope>NUCLEOTIDE SEQUENCE [LARGE SCALE GENOMIC DNA]</scope>
    <source>
        <strain evidence="2 3">CDC-H585-BH</strain>
    </source>
</reference>
<feature type="transmembrane region" description="Helical" evidence="1">
    <location>
        <begin position="71"/>
        <end position="89"/>
    </location>
</feature>
<proteinExistence type="predicted"/>
<keyword evidence="1" id="KW-1133">Transmembrane helix</keyword>
<sequence>MLKRPSYHRRPCVPRPSRSRKLRLIKPSDKQQLLLIDADMPQPELGCAATRSWPRRSCRSWQQRYRQRGQALPEMLVVAGAMALLWIGVQELSSMRMAVLEAAQSSRHWAFALARAHTPPAKDEGMHLAVLEVAQAHDSAISADARTLARDWLDLPGRWAAVRAWAGQGNPERYTVVSAGAGHSSGATSTQQRLQRSTLGWRGSAAVSLRQASRLDKALAGLDHPWGQRRISTDWLSPWADVTVAGTRALGKH</sequence>
<dbReference type="AlphaFoldDB" id="A0A158M5B6"/>
<name>A0A158M5B6_9BORD</name>
<evidence type="ECO:0000313" key="2">
    <source>
        <dbReference type="EMBL" id="KAK90418.1"/>
    </source>
</evidence>
<organism evidence="2 3">
    <name type="scientific">Bordetella holmesii CDC-H585-BH</name>
    <dbReference type="NCBI Taxonomy" id="1331206"/>
    <lineage>
        <taxon>Bacteria</taxon>
        <taxon>Pseudomonadati</taxon>
        <taxon>Pseudomonadota</taxon>
        <taxon>Betaproteobacteria</taxon>
        <taxon>Burkholderiales</taxon>
        <taxon>Alcaligenaceae</taxon>
        <taxon>Bordetella</taxon>
    </lineage>
</organism>
<dbReference type="PATRIC" id="fig|1331206.3.peg.2162"/>
<keyword evidence="1" id="KW-0472">Membrane</keyword>
<gene>
    <name evidence="2" type="ORF">L497_0962</name>
</gene>
<accession>A0A158M5B6</accession>
<keyword evidence="2" id="KW-0808">Transferase</keyword>